<gene>
    <name evidence="5" type="ORF">TorRG33x02_294370</name>
</gene>
<organism evidence="5 6">
    <name type="scientific">Trema orientale</name>
    <name type="common">Charcoal tree</name>
    <name type="synonym">Celtis orientalis</name>
    <dbReference type="NCBI Taxonomy" id="63057"/>
    <lineage>
        <taxon>Eukaryota</taxon>
        <taxon>Viridiplantae</taxon>
        <taxon>Streptophyta</taxon>
        <taxon>Embryophyta</taxon>
        <taxon>Tracheophyta</taxon>
        <taxon>Spermatophyta</taxon>
        <taxon>Magnoliopsida</taxon>
        <taxon>eudicotyledons</taxon>
        <taxon>Gunneridae</taxon>
        <taxon>Pentapetalae</taxon>
        <taxon>rosids</taxon>
        <taxon>fabids</taxon>
        <taxon>Rosales</taxon>
        <taxon>Cannabaceae</taxon>
        <taxon>Trema</taxon>
    </lineage>
</organism>
<dbReference type="Gene3D" id="3.40.50.150">
    <property type="entry name" value="Vaccinia Virus protein VP39"/>
    <property type="match status" value="1"/>
</dbReference>
<keyword evidence="3" id="KW-0949">S-adenosyl-L-methionine</keyword>
<keyword evidence="6" id="KW-1185">Reference proteome</keyword>
<keyword evidence="1 5" id="KW-0489">Methyltransferase</keyword>
<proteinExistence type="predicted"/>
<protein>
    <submittedName>
        <fullName evidence="5">O-methyltransferase COMT-type</fullName>
    </submittedName>
</protein>
<dbReference type="OrthoDB" id="2410195at2759"/>
<dbReference type="STRING" id="63057.A0A2P5C7W9"/>
<keyword evidence="2 5" id="KW-0808">Transferase</keyword>
<accession>A0A2P5C7W9</accession>
<dbReference type="GO" id="GO:0032259">
    <property type="term" value="P:methylation"/>
    <property type="evidence" value="ECO:0007669"/>
    <property type="project" value="UniProtKB-KW"/>
</dbReference>
<sequence>MASDSAILHSVVKDYKHVFEGLNSLVDVGGGTGKTSRIITEAFPHLQCTVLPHMVANLPETENLKFVGGDMFRHITPADSVLLEL</sequence>
<dbReference type="EMBL" id="JXTC01000400">
    <property type="protein sequence ID" value="PON57123.1"/>
    <property type="molecule type" value="Genomic_DNA"/>
</dbReference>
<dbReference type="InterPro" id="IPR001077">
    <property type="entry name" value="COMT_C"/>
</dbReference>
<dbReference type="SUPFAM" id="SSF53335">
    <property type="entry name" value="S-adenosyl-L-methionine-dependent methyltransferases"/>
    <property type="match status" value="1"/>
</dbReference>
<dbReference type="InParanoid" id="A0A2P5C7W9"/>
<reference evidence="6" key="1">
    <citation type="submission" date="2016-06" db="EMBL/GenBank/DDBJ databases">
        <title>Parallel loss of symbiosis genes in relatives of nitrogen-fixing non-legume Parasponia.</title>
        <authorList>
            <person name="Van Velzen R."/>
            <person name="Holmer R."/>
            <person name="Bu F."/>
            <person name="Rutten L."/>
            <person name="Van Zeijl A."/>
            <person name="Liu W."/>
            <person name="Santuari L."/>
            <person name="Cao Q."/>
            <person name="Sharma T."/>
            <person name="Shen D."/>
            <person name="Roswanjaya Y."/>
            <person name="Wardhani T."/>
            <person name="Kalhor M.S."/>
            <person name="Jansen J."/>
            <person name="Van den Hoogen J."/>
            <person name="Gungor B."/>
            <person name="Hartog M."/>
            <person name="Hontelez J."/>
            <person name="Verver J."/>
            <person name="Yang W.-C."/>
            <person name="Schijlen E."/>
            <person name="Repin R."/>
            <person name="Schilthuizen M."/>
            <person name="Schranz E."/>
            <person name="Heidstra R."/>
            <person name="Miyata K."/>
            <person name="Fedorova E."/>
            <person name="Kohlen W."/>
            <person name="Bisseling T."/>
            <person name="Smit S."/>
            <person name="Geurts R."/>
        </authorList>
    </citation>
    <scope>NUCLEOTIDE SEQUENCE [LARGE SCALE GENOMIC DNA]</scope>
    <source>
        <strain evidence="6">cv. RG33-2</strain>
    </source>
</reference>
<dbReference type="GO" id="GO:0008171">
    <property type="term" value="F:O-methyltransferase activity"/>
    <property type="evidence" value="ECO:0007669"/>
    <property type="project" value="InterPro"/>
</dbReference>
<name>A0A2P5C7W9_TREOI</name>
<evidence type="ECO:0000259" key="4">
    <source>
        <dbReference type="Pfam" id="PF00891"/>
    </source>
</evidence>
<dbReference type="InterPro" id="IPR029063">
    <property type="entry name" value="SAM-dependent_MTases_sf"/>
</dbReference>
<evidence type="ECO:0000313" key="5">
    <source>
        <dbReference type="EMBL" id="PON57123.1"/>
    </source>
</evidence>
<comment type="caution">
    <text evidence="5">The sequence shown here is derived from an EMBL/GenBank/DDBJ whole genome shotgun (WGS) entry which is preliminary data.</text>
</comment>
<dbReference type="PANTHER" id="PTHR11746">
    <property type="entry name" value="O-METHYLTRANSFERASE"/>
    <property type="match status" value="1"/>
</dbReference>
<evidence type="ECO:0000313" key="6">
    <source>
        <dbReference type="Proteomes" id="UP000237000"/>
    </source>
</evidence>
<dbReference type="InterPro" id="IPR016461">
    <property type="entry name" value="COMT-like"/>
</dbReference>
<dbReference type="Proteomes" id="UP000237000">
    <property type="component" value="Unassembled WGS sequence"/>
</dbReference>
<feature type="domain" description="O-methyltransferase C-terminal" evidence="4">
    <location>
        <begin position="7"/>
        <end position="84"/>
    </location>
</feature>
<dbReference type="Pfam" id="PF00891">
    <property type="entry name" value="Methyltransf_2"/>
    <property type="match status" value="1"/>
</dbReference>
<evidence type="ECO:0000256" key="1">
    <source>
        <dbReference type="ARBA" id="ARBA00022603"/>
    </source>
</evidence>
<dbReference type="PROSITE" id="PS51683">
    <property type="entry name" value="SAM_OMT_II"/>
    <property type="match status" value="1"/>
</dbReference>
<evidence type="ECO:0000256" key="3">
    <source>
        <dbReference type="ARBA" id="ARBA00022691"/>
    </source>
</evidence>
<evidence type="ECO:0000256" key="2">
    <source>
        <dbReference type="ARBA" id="ARBA00022679"/>
    </source>
</evidence>
<dbReference type="AlphaFoldDB" id="A0A2P5C7W9"/>